<feature type="transmembrane region" description="Helical" evidence="7">
    <location>
        <begin position="93"/>
        <end position="114"/>
    </location>
</feature>
<evidence type="ECO:0000256" key="2">
    <source>
        <dbReference type="ARBA" id="ARBA00007430"/>
    </source>
</evidence>
<dbReference type="Pfam" id="PF13440">
    <property type="entry name" value="Polysacc_synt_3"/>
    <property type="match status" value="1"/>
</dbReference>
<sequence length="460" mass="50817">MASSTENSSVKKLAIRGALWTIVGFGAGNIVRFISNLILTRLLAPELFGLMALIYAFITGLHMFSDVGIGVSIIQNKRGDEREFLNTAWTIQVVRGVLIWVGCFFLAHFVAFVYKDPRFLWLLPVVGLNTVITGFTFTAIFSLNRHLSIKEVALFELSGQIVGIVVMITWAFFHRSVWALVAGGIASSVYQVWMSYRLSKGKPNRFAWDKSAARELISFGAWIFLTTAITFLGEQADRLILGKVLIQDLGETAGLTLLGVYGIALTFAELPRAVTNALNGKVMMPAFSKIIDQPRSEVRTKVGRKRKYILVLMALAVALMVCMGDVIIKTLYDSRYSQAAWMLPILVLGLWPRLMCNTNEALLFAIGRPQYTAGANFTRFVCTSVGIYVGYNLFGMPGAVIGVALNDLFYHLVINWGLWREGLGNVKQDILASGILFAVLAVLLSIRQALGFGLPIDTMF</sequence>
<keyword evidence="5 7" id="KW-1133">Transmembrane helix</keyword>
<evidence type="ECO:0000256" key="6">
    <source>
        <dbReference type="ARBA" id="ARBA00023136"/>
    </source>
</evidence>
<dbReference type="EMBL" id="CP053586">
    <property type="protein sequence ID" value="WNZ21479.1"/>
    <property type="molecule type" value="Genomic_DNA"/>
</dbReference>
<keyword evidence="6 7" id="KW-0472">Membrane</keyword>
<evidence type="ECO:0000256" key="4">
    <source>
        <dbReference type="ARBA" id="ARBA00022692"/>
    </source>
</evidence>
<evidence type="ECO:0000256" key="7">
    <source>
        <dbReference type="SAM" id="Phobius"/>
    </source>
</evidence>
<dbReference type="AlphaFoldDB" id="A0AA97AES1"/>
<comment type="subcellular location">
    <subcellularLocation>
        <location evidence="1">Cell membrane</location>
        <topology evidence="1">Multi-pass membrane protein</topology>
    </subcellularLocation>
</comment>
<feature type="transmembrane region" description="Helical" evidence="7">
    <location>
        <begin position="153"/>
        <end position="172"/>
    </location>
</feature>
<reference evidence="8" key="1">
    <citation type="submission" date="2020-05" db="EMBL/GenBank/DDBJ databases">
        <authorList>
            <person name="Zhu T."/>
            <person name="Keshari N."/>
            <person name="Lu X."/>
        </authorList>
    </citation>
    <scope>NUCLEOTIDE SEQUENCE</scope>
    <source>
        <strain evidence="8">NK1-12</strain>
    </source>
</reference>
<organism evidence="8">
    <name type="scientific">Leptolyngbya sp. NK1-12</name>
    <dbReference type="NCBI Taxonomy" id="2547451"/>
    <lineage>
        <taxon>Bacteria</taxon>
        <taxon>Bacillati</taxon>
        <taxon>Cyanobacteriota</taxon>
        <taxon>Cyanophyceae</taxon>
        <taxon>Leptolyngbyales</taxon>
        <taxon>Leptolyngbyaceae</taxon>
        <taxon>Leptolyngbya group</taxon>
        <taxon>Leptolyngbya</taxon>
    </lineage>
</organism>
<dbReference type="GO" id="GO:0005886">
    <property type="term" value="C:plasma membrane"/>
    <property type="evidence" value="ECO:0007669"/>
    <property type="project" value="UniProtKB-SubCell"/>
</dbReference>
<dbReference type="PANTHER" id="PTHR30250">
    <property type="entry name" value="PST FAMILY PREDICTED COLANIC ACID TRANSPORTER"/>
    <property type="match status" value="1"/>
</dbReference>
<evidence type="ECO:0000256" key="5">
    <source>
        <dbReference type="ARBA" id="ARBA00022989"/>
    </source>
</evidence>
<feature type="transmembrane region" description="Helical" evidence="7">
    <location>
        <begin position="216"/>
        <end position="233"/>
    </location>
</feature>
<dbReference type="RefSeq" id="WP_316432721.1">
    <property type="nucleotide sequence ID" value="NZ_CP053586.1"/>
</dbReference>
<protein>
    <submittedName>
        <fullName evidence="8">Oligosaccharide flippase family protein</fullName>
    </submittedName>
</protein>
<accession>A0AA97AES1</accession>
<feature type="transmembrane region" description="Helical" evidence="7">
    <location>
        <begin position="253"/>
        <end position="274"/>
    </location>
</feature>
<evidence type="ECO:0000313" key="8">
    <source>
        <dbReference type="EMBL" id="WNZ21479.1"/>
    </source>
</evidence>
<proteinExistence type="inferred from homology"/>
<keyword evidence="3" id="KW-1003">Cell membrane</keyword>
<keyword evidence="4 7" id="KW-0812">Transmembrane</keyword>
<gene>
    <name evidence="8" type="ORF">HJG54_00430</name>
</gene>
<feature type="transmembrane region" description="Helical" evidence="7">
    <location>
        <begin position="13"/>
        <end position="35"/>
    </location>
</feature>
<evidence type="ECO:0000256" key="1">
    <source>
        <dbReference type="ARBA" id="ARBA00004651"/>
    </source>
</evidence>
<feature type="transmembrane region" description="Helical" evidence="7">
    <location>
        <begin position="178"/>
        <end position="196"/>
    </location>
</feature>
<name>A0AA97AES1_9CYAN</name>
<evidence type="ECO:0000256" key="3">
    <source>
        <dbReference type="ARBA" id="ARBA00022475"/>
    </source>
</evidence>
<comment type="similarity">
    <text evidence="2">Belongs to the polysaccharide synthase family.</text>
</comment>
<feature type="transmembrane region" description="Helical" evidence="7">
    <location>
        <begin position="308"/>
        <end position="332"/>
    </location>
</feature>
<feature type="transmembrane region" description="Helical" evidence="7">
    <location>
        <begin position="338"/>
        <end position="356"/>
    </location>
</feature>
<dbReference type="PANTHER" id="PTHR30250:SF10">
    <property type="entry name" value="LIPOPOLYSACCHARIDE BIOSYNTHESIS PROTEIN WZXC"/>
    <property type="match status" value="1"/>
</dbReference>
<feature type="transmembrane region" description="Helical" evidence="7">
    <location>
        <begin position="120"/>
        <end position="141"/>
    </location>
</feature>
<feature type="transmembrane region" description="Helical" evidence="7">
    <location>
        <begin position="47"/>
        <end position="73"/>
    </location>
</feature>
<dbReference type="InterPro" id="IPR050833">
    <property type="entry name" value="Poly_Biosynth_Transport"/>
</dbReference>
<feature type="transmembrane region" description="Helical" evidence="7">
    <location>
        <begin position="430"/>
        <end position="450"/>
    </location>
</feature>